<name>A0A6F8YR86_9ACTN</name>
<dbReference type="InterPro" id="IPR029063">
    <property type="entry name" value="SAM-dependent_MTases_sf"/>
</dbReference>
<dbReference type="Gene3D" id="3.40.50.150">
    <property type="entry name" value="Vaccinia Virus protein VP39"/>
    <property type="match status" value="1"/>
</dbReference>
<sequence length="208" mass="24170">MTDRPRQWPLHQWAQAPRDLGFNDFDRYHWRGLRLLKDPETQAAYHNLLWELRPRTIVELGVYSGGSLVWFRDLTKLMGVDCRVVGVDRDLSRCQIPSGEMSNITLHEGDLADLGTLDVLQSIAHPLLVIDDAHTNTFNVLKWTVDNLLEEGDYFIIEDMIAAWHRYSPNRLIEYLAAFRDVLTMDMVYANSCQQLDRGVLRRSAVKW</sequence>
<dbReference type="AlphaFoldDB" id="A0A6F8YR86"/>
<dbReference type="GO" id="GO:0008610">
    <property type="term" value="P:lipid biosynthetic process"/>
    <property type="evidence" value="ECO:0007669"/>
    <property type="project" value="InterPro"/>
</dbReference>
<dbReference type="RefSeq" id="WP_197946024.1">
    <property type="nucleotide sequence ID" value="NZ_AP022871.1"/>
</dbReference>
<dbReference type="EMBL" id="AP022871">
    <property type="protein sequence ID" value="BCB88660.1"/>
    <property type="molecule type" value="Genomic_DNA"/>
</dbReference>
<dbReference type="InterPro" id="IPR007072">
    <property type="entry name" value="RNMT_CmcI"/>
</dbReference>
<dbReference type="Proteomes" id="UP000503011">
    <property type="component" value="Chromosome"/>
</dbReference>
<evidence type="ECO:0000313" key="2">
    <source>
        <dbReference type="Proteomes" id="UP000503011"/>
    </source>
</evidence>
<protein>
    <submittedName>
        <fullName evidence="1">Uncharacterized protein</fullName>
    </submittedName>
</protein>
<dbReference type="KEGG" id="psuu:Psuf_059730"/>
<gene>
    <name evidence="1" type="ORF">Psuf_059730</name>
</gene>
<keyword evidence="2" id="KW-1185">Reference proteome</keyword>
<dbReference type="Pfam" id="PF04989">
    <property type="entry name" value="RMNT_CmcI"/>
    <property type="match status" value="1"/>
</dbReference>
<accession>A0A6F8YR86</accession>
<reference evidence="1 2" key="1">
    <citation type="submission" date="2020-03" db="EMBL/GenBank/DDBJ databases">
        <title>Whole genome shotgun sequence of Phytohabitans suffuscus NBRC 105367.</title>
        <authorList>
            <person name="Komaki H."/>
            <person name="Tamura T."/>
        </authorList>
    </citation>
    <scope>NUCLEOTIDE SEQUENCE [LARGE SCALE GENOMIC DNA]</scope>
    <source>
        <strain evidence="1 2">NBRC 105367</strain>
    </source>
</reference>
<dbReference type="SUPFAM" id="SSF53335">
    <property type="entry name" value="S-adenosyl-L-methionine-dependent methyltransferases"/>
    <property type="match status" value="1"/>
</dbReference>
<reference evidence="1 2" key="2">
    <citation type="submission" date="2020-03" db="EMBL/GenBank/DDBJ databases">
        <authorList>
            <person name="Ichikawa N."/>
            <person name="Kimura A."/>
            <person name="Kitahashi Y."/>
            <person name="Uohara A."/>
        </authorList>
    </citation>
    <scope>NUCLEOTIDE SEQUENCE [LARGE SCALE GENOMIC DNA]</scope>
    <source>
        <strain evidence="1 2">NBRC 105367</strain>
    </source>
</reference>
<evidence type="ECO:0000313" key="1">
    <source>
        <dbReference type="EMBL" id="BCB88660.1"/>
    </source>
</evidence>
<proteinExistence type="predicted"/>
<dbReference type="GO" id="GO:0008168">
    <property type="term" value="F:methyltransferase activity"/>
    <property type="evidence" value="ECO:0007669"/>
    <property type="project" value="InterPro"/>
</dbReference>
<organism evidence="1 2">
    <name type="scientific">Phytohabitans suffuscus</name>
    <dbReference type="NCBI Taxonomy" id="624315"/>
    <lineage>
        <taxon>Bacteria</taxon>
        <taxon>Bacillati</taxon>
        <taxon>Actinomycetota</taxon>
        <taxon>Actinomycetes</taxon>
        <taxon>Micromonosporales</taxon>
        <taxon>Micromonosporaceae</taxon>
    </lineage>
</organism>